<comment type="caution">
    <text evidence="3">The sequence shown here is derived from an EMBL/GenBank/DDBJ whole genome shotgun (WGS) entry which is preliminary data.</text>
</comment>
<evidence type="ECO:0000313" key="4">
    <source>
        <dbReference type="Proteomes" id="UP001596031"/>
    </source>
</evidence>
<keyword evidence="1" id="KW-1133">Transmembrane helix</keyword>
<evidence type="ECO:0000313" key="3">
    <source>
        <dbReference type="EMBL" id="MFC5510167.1"/>
    </source>
</evidence>
<dbReference type="EMBL" id="JBHSMS010000013">
    <property type="protein sequence ID" value="MFC5510167.1"/>
    <property type="molecule type" value="Genomic_DNA"/>
</dbReference>
<keyword evidence="1" id="KW-0812">Transmembrane</keyword>
<dbReference type="Proteomes" id="UP001596031">
    <property type="component" value="Unassembled WGS sequence"/>
</dbReference>
<gene>
    <name evidence="3" type="ORF">ACFPOU_03370</name>
</gene>
<proteinExistence type="predicted"/>
<name>A0ABW0PF64_9BURK</name>
<keyword evidence="1" id="KW-0472">Membrane</keyword>
<organism evidence="3 4">
    <name type="scientific">Massilia jejuensis</name>
    <dbReference type="NCBI Taxonomy" id="648894"/>
    <lineage>
        <taxon>Bacteria</taxon>
        <taxon>Pseudomonadati</taxon>
        <taxon>Pseudomonadota</taxon>
        <taxon>Betaproteobacteria</taxon>
        <taxon>Burkholderiales</taxon>
        <taxon>Oxalobacteraceae</taxon>
        <taxon>Telluria group</taxon>
        <taxon>Massilia</taxon>
    </lineage>
</organism>
<dbReference type="RefSeq" id="WP_379717211.1">
    <property type="nucleotide sequence ID" value="NZ_JBHSMS010000013.1"/>
</dbReference>
<protein>
    <submittedName>
        <fullName evidence="3">SH3 domain-containing protein</fullName>
    </submittedName>
</protein>
<evidence type="ECO:0000259" key="2">
    <source>
        <dbReference type="Pfam" id="PF08239"/>
    </source>
</evidence>
<evidence type="ECO:0000256" key="1">
    <source>
        <dbReference type="SAM" id="Phobius"/>
    </source>
</evidence>
<dbReference type="Pfam" id="PF08239">
    <property type="entry name" value="SH3_3"/>
    <property type="match status" value="1"/>
</dbReference>
<sequence>MFPVPMAPALIAPACFGAALLATLVLAARCTPQAWWRRPNARALAVLVLGTSLIGGALWWWLAPPAAAAAASTAAPPAPGPAPLAGQRYRVADALNLRAGHGVGARRVLVLPAGSVVRATGRRDGDWWQVSHAAGGRRVDGWASSLWLRRAEERGQ</sequence>
<feature type="transmembrane region" description="Helical" evidence="1">
    <location>
        <begin position="43"/>
        <end position="62"/>
    </location>
</feature>
<keyword evidence="4" id="KW-1185">Reference proteome</keyword>
<accession>A0ABW0PF64</accession>
<reference evidence="4" key="1">
    <citation type="journal article" date="2019" name="Int. J. Syst. Evol. Microbiol.">
        <title>The Global Catalogue of Microorganisms (GCM) 10K type strain sequencing project: providing services to taxonomists for standard genome sequencing and annotation.</title>
        <authorList>
            <consortium name="The Broad Institute Genomics Platform"/>
            <consortium name="The Broad Institute Genome Sequencing Center for Infectious Disease"/>
            <person name="Wu L."/>
            <person name="Ma J."/>
        </authorList>
    </citation>
    <scope>NUCLEOTIDE SEQUENCE [LARGE SCALE GENOMIC DNA]</scope>
    <source>
        <strain evidence="4">CCUG 38813</strain>
    </source>
</reference>
<dbReference type="Gene3D" id="2.30.30.40">
    <property type="entry name" value="SH3 Domains"/>
    <property type="match status" value="1"/>
</dbReference>
<feature type="domain" description="SH3b" evidence="2">
    <location>
        <begin position="93"/>
        <end position="148"/>
    </location>
</feature>
<dbReference type="InterPro" id="IPR003646">
    <property type="entry name" value="SH3-like_bac-type"/>
</dbReference>